<reference evidence="3" key="1">
    <citation type="submission" date="2017-10" db="EMBL/GenBank/DDBJ databases">
        <title>Rapid genome shrinkage in a self-fertile nematode reveals novel sperm competition proteins.</title>
        <authorList>
            <person name="Yin D."/>
            <person name="Schwarz E.M."/>
            <person name="Thomas C.G."/>
            <person name="Felde R.L."/>
            <person name="Korf I.F."/>
            <person name="Cutter A.D."/>
            <person name="Schartner C.M."/>
            <person name="Ralston E.J."/>
            <person name="Meyer B.J."/>
            <person name="Haag E.S."/>
        </authorList>
    </citation>
    <scope>NUCLEOTIDE SEQUENCE [LARGE SCALE GENOMIC DNA]</scope>
    <source>
        <strain evidence="3">JU1422</strain>
    </source>
</reference>
<keyword evidence="1" id="KW-1133">Transmembrane helix</keyword>
<gene>
    <name evidence="2" type="primary">Cnig_chr_I.g789</name>
    <name evidence="2" type="ORF">B9Z55_000789</name>
</gene>
<keyword evidence="3" id="KW-1185">Reference proteome</keyword>
<name>A0A2G5VUT7_9PELO</name>
<evidence type="ECO:0000313" key="3">
    <source>
        <dbReference type="Proteomes" id="UP000230233"/>
    </source>
</evidence>
<dbReference type="AlphaFoldDB" id="A0A2G5VUT7"/>
<evidence type="ECO:0000313" key="2">
    <source>
        <dbReference type="EMBL" id="PIC55572.1"/>
    </source>
</evidence>
<evidence type="ECO:0000256" key="1">
    <source>
        <dbReference type="SAM" id="Phobius"/>
    </source>
</evidence>
<accession>A0A2G5VUT7</accession>
<proteinExistence type="predicted"/>
<keyword evidence="1" id="KW-0472">Membrane</keyword>
<dbReference type="Proteomes" id="UP000230233">
    <property type="component" value="Chromosome I"/>
</dbReference>
<sequence>MGLFSAKQSSKLLVFSLCRKSGRSLFGNFAKTKSDEKIFFTKPKCSKKNCFETEMRCRRSVTFMKCFAMGRVCIQLDFLLIFSQFSIVKIYFHRFYWFFYSLSTIFTF</sequence>
<dbReference type="EMBL" id="PDUG01000001">
    <property type="protein sequence ID" value="PIC55572.1"/>
    <property type="molecule type" value="Genomic_DNA"/>
</dbReference>
<organism evidence="2 3">
    <name type="scientific">Caenorhabditis nigoni</name>
    <dbReference type="NCBI Taxonomy" id="1611254"/>
    <lineage>
        <taxon>Eukaryota</taxon>
        <taxon>Metazoa</taxon>
        <taxon>Ecdysozoa</taxon>
        <taxon>Nematoda</taxon>
        <taxon>Chromadorea</taxon>
        <taxon>Rhabditida</taxon>
        <taxon>Rhabditina</taxon>
        <taxon>Rhabditomorpha</taxon>
        <taxon>Rhabditoidea</taxon>
        <taxon>Rhabditidae</taxon>
        <taxon>Peloderinae</taxon>
        <taxon>Caenorhabditis</taxon>
    </lineage>
</organism>
<comment type="caution">
    <text evidence="2">The sequence shown here is derived from an EMBL/GenBank/DDBJ whole genome shotgun (WGS) entry which is preliminary data.</text>
</comment>
<protein>
    <submittedName>
        <fullName evidence="2">Uncharacterized protein</fullName>
    </submittedName>
</protein>
<keyword evidence="1" id="KW-0812">Transmembrane</keyword>
<feature type="transmembrane region" description="Helical" evidence="1">
    <location>
        <begin position="68"/>
        <end position="92"/>
    </location>
</feature>